<accession>A0A9P7KKZ1</accession>
<dbReference type="PANTHER" id="PTHR20854">
    <property type="entry name" value="INOSITOL MONOPHOSPHATASE"/>
    <property type="match status" value="1"/>
</dbReference>
<evidence type="ECO:0000256" key="4">
    <source>
        <dbReference type="ARBA" id="ARBA00022723"/>
    </source>
</evidence>
<keyword evidence="5 8" id="KW-0378">Hydrolase</keyword>
<dbReference type="AlphaFoldDB" id="A0A9P7KKZ1"/>
<evidence type="ECO:0000256" key="7">
    <source>
        <dbReference type="PIRSR" id="PIRSR600760-2"/>
    </source>
</evidence>
<dbReference type="CDD" id="cd01639">
    <property type="entry name" value="IMPase"/>
    <property type="match status" value="1"/>
</dbReference>
<keyword evidence="4 7" id="KW-0479">Metal-binding</keyword>
<dbReference type="Gene3D" id="3.40.190.80">
    <property type="match status" value="1"/>
</dbReference>
<dbReference type="Gene3D" id="3.30.540.10">
    <property type="entry name" value="Fructose-1,6-Bisphosphatase, subunit A, domain 1"/>
    <property type="match status" value="1"/>
</dbReference>
<comment type="similarity">
    <text evidence="3 8">Belongs to the inositol monophosphatase superfamily.</text>
</comment>
<keyword evidence="10" id="KW-1185">Reference proteome</keyword>
<dbReference type="GO" id="GO:0006020">
    <property type="term" value="P:inositol metabolic process"/>
    <property type="evidence" value="ECO:0007669"/>
    <property type="project" value="TreeGrafter"/>
</dbReference>
<reference evidence="9" key="2">
    <citation type="submission" date="2021-10" db="EMBL/GenBank/DDBJ databases">
        <title>Phylogenomics reveals ancestral predisposition of the termite-cultivated fungus Termitomyces towards a domesticated lifestyle.</title>
        <authorList>
            <person name="Auxier B."/>
            <person name="Grum-Grzhimaylo A."/>
            <person name="Cardenas M.E."/>
            <person name="Lodge J.D."/>
            <person name="Laessoe T."/>
            <person name="Pedersen O."/>
            <person name="Smith M.E."/>
            <person name="Kuyper T.W."/>
            <person name="Franco-Molano E.A."/>
            <person name="Baroni T.J."/>
            <person name="Aanen D.K."/>
        </authorList>
    </citation>
    <scope>NUCLEOTIDE SEQUENCE</scope>
    <source>
        <strain evidence="9">D49</strain>
    </source>
</reference>
<comment type="pathway">
    <text evidence="8">Polyol metabolism; myo-inositol biosynthesis; myo-inositol from D-glucose 6-phosphate: step 2/2.</text>
</comment>
<evidence type="ECO:0000313" key="10">
    <source>
        <dbReference type="Proteomes" id="UP000717328"/>
    </source>
</evidence>
<dbReference type="GO" id="GO:0046872">
    <property type="term" value="F:metal ion binding"/>
    <property type="evidence" value="ECO:0007669"/>
    <property type="project" value="UniProtKB-KW"/>
</dbReference>
<organism evidence="9 10">
    <name type="scientific">Sphagnurus paluster</name>
    <dbReference type="NCBI Taxonomy" id="117069"/>
    <lineage>
        <taxon>Eukaryota</taxon>
        <taxon>Fungi</taxon>
        <taxon>Dikarya</taxon>
        <taxon>Basidiomycota</taxon>
        <taxon>Agaricomycotina</taxon>
        <taxon>Agaricomycetes</taxon>
        <taxon>Agaricomycetidae</taxon>
        <taxon>Agaricales</taxon>
        <taxon>Tricholomatineae</taxon>
        <taxon>Lyophyllaceae</taxon>
        <taxon>Sphagnurus</taxon>
    </lineage>
</organism>
<dbReference type="InterPro" id="IPR020550">
    <property type="entry name" value="Inositol_monophosphatase_CS"/>
</dbReference>
<dbReference type="InterPro" id="IPR000760">
    <property type="entry name" value="Inositol_monophosphatase-like"/>
</dbReference>
<dbReference type="PROSITE" id="PS00629">
    <property type="entry name" value="IMP_1"/>
    <property type="match status" value="1"/>
</dbReference>
<evidence type="ECO:0000256" key="5">
    <source>
        <dbReference type="ARBA" id="ARBA00022801"/>
    </source>
</evidence>
<feature type="binding site" evidence="7">
    <location>
        <position position="101"/>
    </location>
    <ligand>
        <name>Mg(2+)</name>
        <dbReference type="ChEBI" id="CHEBI:18420"/>
        <label>1</label>
        <note>catalytic</note>
    </ligand>
</feature>
<dbReference type="SUPFAM" id="SSF56655">
    <property type="entry name" value="Carbohydrate phosphatase"/>
    <property type="match status" value="1"/>
</dbReference>
<reference evidence="9" key="1">
    <citation type="submission" date="2021-02" db="EMBL/GenBank/DDBJ databases">
        <authorList>
            <person name="Nieuwenhuis M."/>
            <person name="Van De Peppel L.J.J."/>
        </authorList>
    </citation>
    <scope>NUCLEOTIDE SEQUENCE</scope>
    <source>
        <strain evidence="9">D49</strain>
    </source>
</reference>
<protein>
    <recommendedName>
        <fullName evidence="8">Inositol-1-monophosphatase</fullName>
        <ecNumber evidence="8">3.1.3.25</ecNumber>
    </recommendedName>
</protein>
<proteinExistence type="inferred from homology"/>
<dbReference type="GO" id="GO:0007165">
    <property type="term" value="P:signal transduction"/>
    <property type="evidence" value="ECO:0007669"/>
    <property type="project" value="TreeGrafter"/>
</dbReference>
<comment type="cofactor">
    <cofactor evidence="2 7 8">
        <name>Mg(2+)</name>
        <dbReference type="ChEBI" id="CHEBI:18420"/>
    </cofactor>
</comment>
<dbReference type="GO" id="GO:0008934">
    <property type="term" value="F:inositol monophosphate 1-phosphatase activity"/>
    <property type="evidence" value="ECO:0007669"/>
    <property type="project" value="InterPro"/>
</dbReference>
<feature type="binding site" evidence="7">
    <location>
        <position position="249"/>
    </location>
    <ligand>
        <name>Mg(2+)</name>
        <dbReference type="ChEBI" id="CHEBI:18420"/>
        <label>1</label>
        <note>catalytic</note>
    </ligand>
</feature>
<feature type="binding site" evidence="7">
    <location>
        <position position="104"/>
    </location>
    <ligand>
        <name>Mg(2+)</name>
        <dbReference type="ChEBI" id="CHEBI:18420"/>
        <label>1</label>
        <note>catalytic</note>
    </ligand>
</feature>
<comment type="catalytic activity">
    <reaction evidence="1 8">
        <text>a myo-inositol phosphate + H2O = myo-inositol + phosphate</text>
        <dbReference type="Rhea" id="RHEA:24056"/>
        <dbReference type="ChEBI" id="CHEBI:15377"/>
        <dbReference type="ChEBI" id="CHEBI:17268"/>
        <dbReference type="ChEBI" id="CHEBI:43474"/>
        <dbReference type="ChEBI" id="CHEBI:84139"/>
        <dbReference type="EC" id="3.1.3.25"/>
    </reaction>
</comment>
<dbReference type="InterPro" id="IPR020583">
    <property type="entry name" value="Inositol_monoP_metal-BS"/>
</dbReference>
<dbReference type="Proteomes" id="UP000717328">
    <property type="component" value="Unassembled WGS sequence"/>
</dbReference>
<dbReference type="PRINTS" id="PR00377">
    <property type="entry name" value="IMPHPHTASES"/>
</dbReference>
<evidence type="ECO:0000256" key="8">
    <source>
        <dbReference type="RuleBase" id="RU364068"/>
    </source>
</evidence>
<dbReference type="FunFam" id="3.30.540.10:FF:000004">
    <property type="entry name" value="Inositol-1-monophosphatase"/>
    <property type="match status" value="1"/>
</dbReference>
<dbReference type="GO" id="GO:0046854">
    <property type="term" value="P:phosphatidylinositol phosphate biosynthetic process"/>
    <property type="evidence" value="ECO:0007669"/>
    <property type="project" value="InterPro"/>
</dbReference>
<dbReference type="EC" id="3.1.3.25" evidence="8"/>
<evidence type="ECO:0000256" key="3">
    <source>
        <dbReference type="ARBA" id="ARBA00009759"/>
    </source>
</evidence>
<evidence type="ECO:0000256" key="1">
    <source>
        <dbReference type="ARBA" id="ARBA00001033"/>
    </source>
</evidence>
<dbReference type="PANTHER" id="PTHR20854:SF4">
    <property type="entry name" value="INOSITOL-1-MONOPHOSPHATASE-RELATED"/>
    <property type="match status" value="1"/>
</dbReference>
<feature type="binding site" evidence="7">
    <location>
        <position position="103"/>
    </location>
    <ligand>
        <name>Mg(2+)</name>
        <dbReference type="ChEBI" id="CHEBI:18420"/>
        <label>1</label>
        <note>catalytic</note>
    </ligand>
</feature>
<evidence type="ECO:0000256" key="6">
    <source>
        <dbReference type="ARBA" id="ARBA00022842"/>
    </source>
</evidence>
<gene>
    <name evidence="9" type="ORF">H0H81_006859</name>
</gene>
<comment type="caution">
    <text evidence="9">The sequence shown here is derived from an EMBL/GenBank/DDBJ whole genome shotgun (WGS) entry which is preliminary data.</text>
</comment>
<dbReference type="EMBL" id="JABCKI010000018">
    <property type="protein sequence ID" value="KAG5654148.1"/>
    <property type="molecule type" value="Genomic_DNA"/>
</dbReference>
<evidence type="ECO:0000313" key="9">
    <source>
        <dbReference type="EMBL" id="KAG5654148.1"/>
    </source>
</evidence>
<feature type="binding site" evidence="7">
    <location>
        <position position="81"/>
    </location>
    <ligand>
        <name>Mg(2+)</name>
        <dbReference type="ChEBI" id="CHEBI:18420"/>
        <label>1</label>
        <note>catalytic</note>
    </ligand>
</feature>
<name>A0A9P7KKZ1_9AGAR</name>
<dbReference type="PROSITE" id="PS00630">
    <property type="entry name" value="IMP_2"/>
    <property type="match status" value="1"/>
</dbReference>
<sequence>MATQELTNSDLKNILQFTVELAYTAGKLILEGSQVIQANSDSDVNEKKNSVDLVTEYDVRVEELVKKEIKAKYPNFKFIGEESYAAGSRPPLTDEPTFCVDPIDGTTNFIHGFPFVCISLGLIYKRRPVIGVVYNPFLDQIYTGIKGQGSYLTRGSAAPLRLPLTSSPKPLASLSQALIAVEWGSDRCERTITSKSGAFGRLAGDPAQGVKDGKMAHSLRSMGSAALNFAMVAQGGMDLYWEIGCWPWDVCAGIVIAEEAGGLITGSHTDFSKTASTDAFGVVTEEILTGRKYLVVRAIGGSPGETASDAQKRIIKEFYDSVEDVPTN</sequence>
<dbReference type="InterPro" id="IPR033942">
    <property type="entry name" value="IMPase"/>
</dbReference>
<keyword evidence="6 7" id="KW-0460">Magnesium</keyword>
<dbReference type="OrthoDB" id="10254945at2759"/>
<dbReference type="Pfam" id="PF00459">
    <property type="entry name" value="Inositol_P"/>
    <property type="match status" value="1"/>
</dbReference>
<evidence type="ECO:0000256" key="2">
    <source>
        <dbReference type="ARBA" id="ARBA00001946"/>
    </source>
</evidence>